<proteinExistence type="predicted"/>
<dbReference type="EMBL" id="QMDL01000001">
    <property type="protein sequence ID" value="RMJ06048.1"/>
    <property type="molecule type" value="Genomic_DNA"/>
</dbReference>
<protein>
    <submittedName>
        <fullName evidence="3">N-carbamoyl-D-amino acid hydrolase</fullName>
        <ecNumber evidence="3">3.5.1.77</ecNumber>
    </submittedName>
</protein>
<organism evidence="3 4">
    <name type="scientific">Marinobacter litoralis</name>
    <dbReference type="NCBI Taxonomy" id="187981"/>
    <lineage>
        <taxon>Bacteria</taxon>
        <taxon>Pseudomonadati</taxon>
        <taxon>Pseudomonadota</taxon>
        <taxon>Gammaproteobacteria</taxon>
        <taxon>Pseudomonadales</taxon>
        <taxon>Marinobacteraceae</taxon>
        <taxon>Marinobacter</taxon>
    </lineage>
</organism>
<dbReference type="InterPro" id="IPR036526">
    <property type="entry name" value="C-N_Hydrolase_sf"/>
</dbReference>
<dbReference type="GO" id="GO:0047417">
    <property type="term" value="F:N-carbamoyl-D-amino acid hydrolase activity"/>
    <property type="evidence" value="ECO:0007669"/>
    <property type="project" value="UniProtKB-EC"/>
</dbReference>
<evidence type="ECO:0000259" key="2">
    <source>
        <dbReference type="PROSITE" id="PS50263"/>
    </source>
</evidence>
<dbReference type="SUPFAM" id="SSF56317">
    <property type="entry name" value="Carbon-nitrogen hydrolase"/>
    <property type="match status" value="1"/>
</dbReference>
<evidence type="ECO:0000313" key="3">
    <source>
        <dbReference type="EMBL" id="RMJ06048.1"/>
    </source>
</evidence>
<reference evidence="3 4" key="1">
    <citation type="submission" date="2018-08" db="EMBL/GenBank/DDBJ databases">
        <title>Whole Genome Sequence of the Moderate Halophilic Marine Bacterium Marinobacter litoralis Sw-45.</title>
        <authorList>
            <person name="Musa H."/>
        </authorList>
    </citation>
    <scope>NUCLEOTIDE SEQUENCE [LARGE SCALE GENOMIC DNA]</scope>
    <source>
        <strain evidence="3 4">Sw-45</strain>
    </source>
</reference>
<accession>A0A3M2RLA8</accession>
<dbReference type="InterPro" id="IPR050345">
    <property type="entry name" value="Aliph_Amidase/BUP"/>
</dbReference>
<sequence>MTRVEAPNTLTVAAIQQRCSDDKAVSLATSERLIREAADNGAQLVVLQELHATLYFCQAEDTDVFELAEPIPGPTSTHLSALAKELGIVLVGSIFERRMNGVYHNTSVVFEADGSLAGIYRKMHIPDDPGFYEKFYFTPGDANFNDGNSGFTPIQTSVGKLGVLVCWDQWYPEAARLMALAGAEVLIYPTAIGWDITDEKDEQARQLDAWITVQRGHAVANNLPVIAPNRVGTEPDPSEQTDGIRFWGNSFICGPQGEFLARADEQQEGILIAKLDRNRSESVRRIWPYLRDRRIDAYGDILKRVRD</sequence>
<dbReference type="InterPro" id="IPR003010">
    <property type="entry name" value="C-N_Hydrolase"/>
</dbReference>
<evidence type="ECO:0000256" key="1">
    <source>
        <dbReference type="ARBA" id="ARBA00022801"/>
    </source>
</evidence>
<evidence type="ECO:0000313" key="4">
    <source>
        <dbReference type="Proteomes" id="UP000265903"/>
    </source>
</evidence>
<name>A0A3M2RLA8_9GAMM</name>
<dbReference type="PANTHER" id="PTHR43674:SF2">
    <property type="entry name" value="BETA-UREIDOPROPIONASE"/>
    <property type="match status" value="1"/>
</dbReference>
<gene>
    <name evidence="3" type="ORF">DOQ08_00730</name>
</gene>
<dbReference type="OrthoDB" id="9803803at2"/>
<dbReference type="GO" id="GO:0033388">
    <property type="term" value="P:putrescine biosynthetic process from arginine"/>
    <property type="evidence" value="ECO:0007669"/>
    <property type="project" value="TreeGrafter"/>
</dbReference>
<dbReference type="PANTHER" id="PTHR43674">
    <property type="entry name" value="NITRILASE C965.09-RELATED"/>
    <property type="match status" value="1"/>
</dbReference>
<dbReference type="CDD" id="cd07573">
    <property type="entry name" value="CPA"/>
    <property type="match status" value="1"/>
</dbReference>
<feature type="domain" description="CN hydrolase" evidence="2">
    <location>
        <begin position="10"/>
        <end position="277"/>
    </location>
</feature>
<keyword evidence="1 3" id="KW-0378">Hydrolase</keyword>
<dbReference type="PROSITE" id="PS50263">
    <property type="entry name" value="CN_HYDROLASE"/>
    <property type="match status" value="1"/>
</dbReference>
<comment type="caution">
    <text evidence="3">The sequence shown here is derived from an EMBL/GenBank/DDBJ whole genome shotgun (WGS) entry which is preliminary data.</text>
</comment>
<dbReference type="RefSeq" id="WP_114333522.1">
    <property type="nucleotide sequence ID" value="NZ_QMDL01000001.1"/>
</dbReference>
<dbReference type="Pfam" id="PF00795">
    <property type="entry name" value="CN_hydrolase"/>
    <property type="match status" value="1"/>
</dbReference>
<dbReference type="EC" id="3.5.1.77" evidence="3"/>
<dbReference type="FunFam" id="3.60.110.10:FF:000010">
    <property type="entry name" value="Carbon-nitrogen hydrolase"/>
    <property type="match status" value="1"/>
</dbReference>
<dbReference type="Gene3D" id="3.60.110.10">
    <property type="entry name" value="Carbon-nitrogen hydrolase"/>
    <property type="match status" value="1"/>
</dbReference>
<dbReference type="GO" id="GO:0050126">
    <property type="term" value="F:N-carbamoylputrescine amidase activity"/>
    <property type="evidence" value="ECO:0007669"/>
    <property type="project" value="TreeGrafter"/>
</dbReference>
<dbReference type="Proteomes" id="UP000265903">
    <property type="component" value="Unassembled WGS sequence"/>
</dbReference>
<keyword evidence="4" id="KW-1185">Reference proteome</keyword>
<dbReference type="AlphaFoldDB" id="A0A3M2RLA8"/>